<feature type="compositionally biased region" description="Basic residues" evidence="1">
    <location>
        <begin position="24"/>
        <end position="38"/>
    </location>
</feature>
<evidence type="ECO:0000256" key="1">
    <source>
        <dbReference type="SAM" id="MobiDB-lite"/>
    </source>
</evidence>
<name>A0A6B0XZG9_9RHOB</name>
<gene>
    <name evidence="3" type="ORF">F4Y60_03620</name>
</gene>
<feature type="domain" description="Tn3 transposase DDE" evidence="2">
    <location>
        <begin position="591"/>
        <end position="723"/>
    </location>
</feature>
<proteinExistence type="predicted"/>
<evidence type="ECO:0000313" key="3">
    <source>
        <dbReference type="EMBL" id="MXY33177.1"/>
    </source>
</evidence>
<dbReference type="GO" id="GO:0006313">
    <property type="term" value="P:DNA transposition"/>
    <property type="evidence" value="ECO:0007669"/>
    <property type="project" value="InterPro"/>
</dbReference>
<dbReference type="Pfam" id="PF01526">
    <property type="entry name" value="DDE_Tnp_Tn3"/>
    <property type="match status" value="1"/>
</dbReference>
<organism evidence="3">
    <name type="scientific">Boseongicola sp. SB0664_bin_43</name>
    <dbReference type="NCBI Taxonomy" id="2604844"/>
    <lineage>
        <taxon>Bacteria</taxon>
        <taxon>Pseudomonadati</taxon>
        <taxon>Pseudomonadota</taxon>
        <taxon>Alphaproteobacteria</taxon>
        <taxon>Rhodobacterales</taxon>
        <taxon>Paracoccaceae</taxon>
        <taxon>Boseongicola</taxon>
    </lineage>
</organism>
<dbReference type="InterPro" id="IPR002513">
    <property type="entry name" value="Tn3_Tnp_DDE_dom"/>
</dbReference>
<comment type="caution">
    <text evidence="3">The sequence shown here is derived from an EMBL/GenBank/DDBJ whole genome shotgun (WGS) entry which is preliminary data.</text>
</comment>
<dbReference type="AlphaFoldDB" id="A0A6B0XZG9"/>
<dbReference type="GO" id="GO:0004803">
    <property type="term" value="F:transposase activity"/>
    <property type="evidence" value="ECO:0007669"/>
    <property type="project" value="InterPro"/>
</dbReference>
<reference evidence="3" key="1">
    <citation type="submission" date="2019-09" db="EMBL/GenBank/DDBJ databases">
        <title>Characterisation of the sponge microbiome using genome-centric metagenomics.</title>
        <authorList>
            <person name="Engelberts J.P."/>
            <person name="Robbins S.J."/>
            <person name="De Goeij J.M."/>
            <person name="Aranda M."/>
            <person name="Bell S.C."/>
            <person name="Webster N.S."/>
        </authorList>
    </citation>
    <scope>NUCLEOTIDE SEQUENCE</scope>
    <source>
        <strain evidence="3">SB0664_bin_43</strain>
    </source>
</reference>
<evidence type="ECO:0000259" key="2">
    <source>
        <dbReference type="Pfam" id="PF01526"/>
    </source>
</evidence>
<feature type="region of interest" description="Disordered" evidence="1">
    <location>
        <begin position="14"/>
        <end position="94"/>
    </location>
</feature>
<dbReference type="EMBL" id="VXRY01000140">
    <property type="protein sequence ID" value="MXY33177.1"/>
    <property type="molecule type" value="Genomic_DNA"/>
</dbReference>
<accession>A0A6B0XZG9</accession>
<feature type="compositionally biased region" description="Basic residues" evidence="1">
    <location>
        <begin position="46"/>
        <end position="70"/>
    </location>
</feature>
<feature type="compositionally biased region" description="Basic residues" evidence="1">
    <location>
        <begin position="81"/>
        <end position="93"/>
    </location>
</feature>
<sequence length="724" mass="81178">MWRPATCNSILETRHDITTPSARRSPRSAVRNRLRHRIPGTQLRPCRGRPRSDRHPKKRREPPRACRAHRAPAPPRPGLAGRRRASRGPRRLAGRAGRGPVFIVVRLRPARRHPVFPSPAGDPASDLRAFVPNLHVETAIGLAARAAFDTDDGRRIMVRLTHDMKASRFVLPPVATLERIGIAGRARARRMAAQAVNDSLDETLRATMGHLLQNDPGLGQSRLAWLRRWPQAKSVSGLDGILDRLEFVRALSLPQELGEDIHPARLARFAREGRVAAIDLIEDFGERRRIATVAAQVWELETVLTDAAIAVFEVLTSRLFSRSKNRQEQSWPASKAPVGRLITMFGGTIDALVEARERQHDVFETLDAAVGWERLVNARGDIASYGEMANEDSLLVAARTCRQLRRFAPRFFEAFDFSFPQAGEDLRSALALLKEHNLNGRRRLPDRVPMPFSTRHWESLVLQDGTPDRRIHETAVAATLRDRLRAGDAWVEGSRDYRRFDACLMPADEARSALAETGLETDGQAWLDERRERLHHRLDEVDRKLACGQLEDVRIEKGRLKITPCEAITPSVARRLDTMIDGLMPRIRITDLLWEVNARTGFLDAFTDLRSGRVHSDPVAVLAAILAGAINLGLERMANASGQVSHDQLSWANSWHLRTETYSDALARIIDAHHALPFAQVWGNAERTSSDWQFFPSGRNSGQANPRYGADPGLKIHSFLSGQQ</sequence>
<protein>
    <submittedName>
        <fullName evidence="3">Tn3 family transposase</fullName>
    </submittedName>
</protein>